<keyword evidence="4" id="KW-1185">Reference proteome</keyword>
<evidence type="ECO:0000313" key="3">
    <source>
        <dbReference type="EMBL" id="KAK6498359.1"/>
    </source>
</evidence>
<keyword evidence="2" id="KW-0472">Membrane</keyword>
<gene>
    <name evidence="3" type="ORF">TWF481_010951</name>
</gene>
<accession>A0AAV9VX24</accession>
<reference evidence="3 4" key="1">
    <citation type="submission" date="2023-08" db="EMBL/GenBank/DDBJ databases">
        <authorList>
            <person name="Palmer J.M."/>
        </authorList>
    </citation>
    <scope>NUCLEOTIDE SEQUENCE [LARGE SCALE GENOMIC DNA]</scope>
    <source>
        <strain evidence="3 4">TWF481</strain>
    </source>
</reference>
<evidence type="ECO:0000256" key="1">
    <source>
        <dbReference type="SAM" id="MobiDB-lite"/>
    </source>
</evidence>
<feature type="transmembrane region" description="Helical" evidence="2">
    <location>
        <begin position="125"/>
        <end position="146"/>
    </location>
</feature>
<sequence length="253" mass="28483">MDTEDYIPVAGDVNDMAEKEQEPKPYITTDSPTPRPSQASYHPITPSSPPPYPVRHSPPSYLSGKLTAYTPYQTQHLSAATAAHIITLLWWLINLIIGIILTPGEEDYDQNEHGSSAAFARQLTYFRLSLVGAVPAFLLTWVKAIVLPRVHRGQLQSEESRRLAEDIDINEVYTDDTHHYGQRTELLLGKWWETYVERERLVGILTHLLAFAVTVWLATGHFRGYIRPRGPFDDAICAFSDPRASMGVDNPEA</sequence>
<dbReference type="AlphaFoldDB" id="A0AAV9VX24"/>
<organism evidence="3 4">
    <name type="scientific">Arthrobotrys musiformis</name>
    <dbReference type="NCBI Taxonomy" id="47236"/>
    <lineage>
        <taxon>Eukaryota</taxon>
        <taxon>Fungi</taxon>
        <taxon>Dikarya</taxon>
        <taxon>Ascomycota</taxon>
        <taxon>Pezizomycotina</taxon>
        <taxon>Orbiliomycetes</taxon>
        <taxon>Orbiliales</taxon>
        <taxon>Orbiliaceae</taxon>
        <taxon>Arthrobotrys</taxon>
    </lineage>
</organism>
<feature type="transmembrane region" description="Helical" evidence="2">
    <location>
        <begin position="82"/>
        <end position="104"/>
    </location>
</feature>
<protein>
    <submittedName>
        <fullName evidence="3">Uncharacterized protein</fullName>
    </submittedName>
</protein>
<proteinExistence type="predicted"/>
<feature type="transmembrane region" description="Helical" evidence="2">
    <location>
        <begin position="201"/>
        <end position="219"/>
    </location>
</feature>
<keyword evidence="2" id="KW-1133">Transmembrane helix</keyword>
<name>A0AAV9VX24_9PEZI</name>
<evidence type="ECO:0000256" key="2">
    <source>
        <dbReference type="SAM" id="Phobius"/>
    </source>
</evidence>
<comment type="caution">
    <text evidence="3">The sequence shown here is derived from an EMBL/GenBank/DDBJ whole genome shotgun (WGS) entry which is preliminary data.</text>
</comment>
<feature type="compositionally biased region" description="Polar residues" evidence="1">
    <location>
        <begin position="28"/>
        <end position="39"/>
    </location>
</feature>
<feature type="region of interest" description="Disordered" evidence="1">
    <location>
        <begin position="1"/>
        <end position="57"/>
    </location>
</feature>
<dbReference type="EMBL" id="JAVHJL010000008">
    <property type="protein sequence ID" value="KAK6498359.1"/>
    <property type="molecule type" value="Genomic_DNA"/>
</dbReference>
<dbReference type="Proteomes" id="UP001370758">
    <property type="component" value="Unassembled WGS sequence"/>
</dbReference>
<evidence type="ECO:0000313" key="4">
    <source>
        <dbReference type="Proteomes" id="UP001370758"/>
    </source>
</evidence>
<keyword evidence="2" id="KW-0812">Transmembrane</keyword>